<name>A0A8J2LUC4_9HEXA</name>
<sequence>MMRILITLAVFSACVFATPLERAGQQQMVVDVPAGAFELEDSDEAVQVPLTAGSSEEMIPVVPVDKEAETIVREDPKVPARDPDDWFNFPLPQLFFYRRPVITDPFSSFSGFQPQRQPQPYQPQQNQFNAFSNHMEAMMKRMQEQMSSLWGALLNPNYALRPTTFNLNRPVIPSIPDSDEKTSVIDFDSLPDNYSNSTSETKVIDGQLVQVNKTIHKIASNDSSGFFSFQVIKIHPQASANDAVNASSVPTEITHEDTGSAPTEVKDEKVQTSKAPEIIATSEKSEDPSLNEIDEPNQQQQTERLDEVEKFPFLLNRFKEQYSVDGTDGKSKSGDKLSEKLVKYEEFDIVPHDHPLQNLERTEVVDLSDDIRVNKILEEQNRKAQLKMINPDVELLIL</sequence>
<protein>
    <submittedName>
        <fullName evidence="3">Uncharacterized protein</fullName>
    </submittedName>
</protein>
<proteinExistence type="predicted"/>
<dbReference type="AlphaFoldDB" id="A0A8J2LUC4"/>
<feature type="region of interest" description="Disordered" evidence="1">
    <location>
        <begin position="252"/>
        <end position="303"/>
    </location>
</feature>
<dbReference type="Proteomes" id="UP000708208">
    <property type="component" value="Unassembled WGS sequence"/>
</dbReference>
<keyword evidence="4" id="KW-1185">Reference proteome</keyword>
<comment type="caution">
    <text evidence="3">The sequence shown here is derived from an EMBL/GenBank/DDBJ whole genome shotgun (WGS) entry which is preliminary data.</text>
</comment>
<evidence type="ECO:0000313" key="3">
    <source>
        <dbReference type="EMBL" id="CAG7838046.1"/>
    </source>
</evidence>
<gene>
    <name evidence="3" type="ORF">AFUS01_LOCUS47064</name>
</gene>
<accession>A0A8J2LUC4</accession>
<evidence type="ECO:0000256" key="2">
    <source>
        <dbReference type="SAM" id="SignalP"/>
    </source>
</evidence>
<evidence type="ECO:0000313" key="4">
    <source>
        <dbReference type="Proteomes" id="UP000708208"/>
    </source>
</evidence>
<keyword evidence="2" id="KW-0732">Signal</keyword>
<evidence type="ECO:0000256" key="1">
    <source>
        <dbReference type="SAM" id="MobiDB-lite"/>
    </source>
</evidence>
<dbReference type="OrthoDB" id="6346805at2759"/>
<feature type="compositionally biased region" description="Basic and acidic residues" evidence="1">
    <location>
        <begin position="253"/>
        <end position="271"/>
    </location>
</feature>
<dbReference type="EMBL" id="CAJVCH010571635">
    <property type="protein sequence ID" value="CAG7838046.1"/>
    <property type="molecule type" value="Genomic_DNA"/>
</dbReference>
<feature type="chain" id="PRO_5035170728" evidence="2">
    <location>
        <begin position="18"/>
        <end position="398"/>
    </location>
</feature>
<feature type="signal peptide" evidence="2">
    <location>
        <begin position="1"/>
        <end position="17"/>
    </location>
</feature>
<organism evidence="3 4">
    <name type="scientific">Allacma fusca</name>
    <dbReference type="NCBI Taxonomy" id="39272"/>
    <lineage>
        <taxon>Eukaryota</taxon>
        <taxon>Metazoa</taxon>
        <taxon>Ecdysozoa</taxon>
        <taxon>Arthropoda</taxon>
        <taxon>Hexapoda</taxon>
        <taxon>Collembola</taxon>
        <taxon>Symphypleona</taxon>
        <taxon>Sminthuridae</taxon>
        <taxon>Allacma</taxon>
    </lineage>
</organism>
<reference evidence="3" key="1">
    <citation type="submission" date="2021-06" db="EMBL/GenBank/DDBJ databases">
        <authorList>
            <person name="Hodson N. C."/>
            <person name="Mongue J. A."/>
            <person name="Jaron S. K."/>
        </authorList>
    </citation>
    <scope>NUCLEOTIDE SEQUENCE</scope>
</reference>